<comment type="caution">
    <text evidence="1">The sequence shown here is derived from an EMBL/GenBank/DDBJ whole genome shotgun (WGS) entry which is preliminary data.</text>
</comment>
<sequence length="88" mass="10151">MNKTVVELVGGPGRPTYSEYLENAEAEEHVVQVLLEQGDAPWLLSKHKQRDDGPQCAETWCRRDWPCVWWERATEAKRRAEAEEPAES</sequence>
<name>A0ABP9QEH5_9PSEU</name>
<proteinExistence type="predicted"/>
<reference evidence="2" key="1">
    <citation type="journal article" date="2019" name="Int. J. Syst. Evol. Microbiol.">
        <title>The Global Catalogue of Microorganisms (GCM) 10K type strain sequencing project: providing services to taxonomists for standard genome sequencing and annotation.</title>
        <authorList>
            <consortium name="The Broad Institute Genomics Platform"/>
            <consortium name="The Broad Institute Genome Sequencing Center for Infectious Disease"/>
            <person name="Wu L."/>
            <person name="Ma J."/>
        </authorList>
    </citation>
    <scope>NUCLEOTIDE SEQUENCE [LARGE SCALE GENOMIC DNA]</scope>
    <source>
        <strain evidence="2">JCM 18303</strain>
    </source>
</reference>
<organism evidence="1 2">
    <name type="scientific">Pseudonocardia eucalypti</name>
    <dbReference type="NCBI Taxonomy" id="648755"/>
    <lineage>
        <taxon>Bacteria</taxon>
        <taxon>Bacillati</taxon>
        <taxon>Actinomycetota</taxon>
        <taxon>Actinomycetes</taxon>
        <taxon>Pseudonocardiales</taxon>
        <taxon>Pseudonocardiaceae</taxon>
        <taxon>Pseudonocardia</taxon>
    </lineage>
</organism>
<evidence type="ECO:0000313" key="2">
    <source>
        <dbReference type="Proteomes" id="UP001428817"/>
    </source>
</evidence>
<dbReference type="Proteomes" id="UP001428817">
    <property type="component" value="Unassembled WGS sequence"/>
</dbReference>
<protein>
    <submittedName>
        <fullName evidence="1">Uncharacterized protein</fullName>
    </submittedName>
</protein>
<dbReference type="EMBL" id="BAABJP010000020">
    <property type="protein sequence ID" value="GAA5160607.1"/>
    <property type="molecule type" value="Genomic_DNA"/>
</dbReference>
<gene>
    <name evidence="1" type="ORF">GCM10023321_43610</name>
</gene>
<evidence type="ECO:0000313" key="1">
    <source>
        <dbReference type="EMBL" id="GAA5160607.1"/>
    </source>
</evidence>
<dbReference type="RefSeq" id="WP_185060301.1">
    <property type="nucleotide sequence ID" value="NZ_BAABJP010000020.1"/>
</dbReference>
<accession>A0ABP9QEH5</accession>
<keyword evidence="2" id="KW-1185">Reference proteome</keyword>